<keyword evidence="3" id="KW-0378">Hydrolase</keyword>
<feature type="domain" description="Succinylglutamate desuccinylase/Aspartoacylase catalytic" evidence="5">
    <location>
        <begin position="27"/>
        <end position="195"/>
    </location>
</feature>
<gene>
    <name evidence="6" type="ORF">Q4Q39_05200</name>
</gene>
<reference evidence="6" key="1">
    <citation type="submission" date="2023-07" db="EMBL/GenBank/DDBJ databases">
        <title>Two novel species in the genus Flavivirga.</title>
        <authorList>
            <person name="Kwon K."/>
        </authorList>
    </citation>
    <scope>NUCLEOTIDE SEQUENCE</scope>
    <source>
        <strain evidence="6">KACC 14157</strain>
    </source>
</reference>
<comment type="caution">
    <text evidence="6">The sequence shown here is derived from an EMBL/GenBank/DDBJ whole genome shotgun (WGS) entry which is preliminary data.</text>
</comment>
<dbReference type="PANTHER" id="PTHR15162">
    <property type="entry name" value="ASPARTOACYLASE"/>
    <property type="match status" value="1"/>
</dbReference>
<dbReference type="Pfam" id="PF24827">
    <property type="entry name" value="AstE_AspA_cat"/>
    <property type="match status" value="1"/>
</dbReference>
<evidence type="ECO:0000256" key="2">
    <source>
        <dbReference type="ARBA" id="ARBA00022723"/>
    </source>
</evidence>
<keyword evidence="7" id="KW-1185">Reference proteome</keyword>
<keyword evidence="4" id="KW-0862">Zinc</keyword>
<dbReference type="SUPFAM" id="SSF53187">
    <property type="entry name" value="Zn-dependent exopeptidases"/>
    <property type="match status" value="1"/>
</dbReference>
<dbReference type="EMBL" id="JAUOEM010000002">
    <property type="protein sequence ID" value="MDO5986800.1"/>
    <property type="molecule type" value="Genomic_DNA"/>
</dbReference>
<evidence type="ECO:0000313" key="7">
    <source>
        <dbReference type="Proteomes" id="UP001176891"/>
    </source>
</evidence>
<comment type="cofactor">
    <cofactor evidence="1">
        <name>Zn(2+)</name>
        <dbReference type="ChEBI" id="CHEBI:29105"/>
    </cofactor>
</comment>
<dbReference type="PANTHER" id="PTHR15162:SF7">
    <property type="entry name" value="SUCCINYLGLUTAMATE DESUCCINYLASE"/>
    <property type="match status" value="1"/>
</dbReference>
<accession>A0ABT8WZL9</accession>
<dbReference type="Gene3D" id="3.40.630.10">
    <property type="entry name" value="Zn peptidases"/>
    <property type="match status" value="1"/>
</dbReference>
<dbReference type="Proteomes" id="UP001176891">
    <property type="component" value="Unassembled WGS sequence"/>
</dbReference>
<dbReference type="InterPro" id="IPR050178">
    <property type="entry name" value="AspA/AstE_fam"/>
</dbReference>
<keyword evidence="2" id="KW-0479">Metal-binding</keyword>
<evidence type="ECO:0000256" key="4">
    <source>
        <dbReference type="ARBA" id="ARBA00022833"/>
    </source>
</evidence>
<dbReference type="InterPro" id="IPR055438">
    <property type="entry name" value="AstE_AspA_cat"/>
</dbReference>
<dbReference type="RefSeq" id="WP_303281332.1">
    <property type="nucleotide sequence ID" value="NZ_BAABCZ010000005.1"/>
</dbReference>
<evidence type="ECO:0000256" key="1">
    <source>
        <dbReference type="ARBA" id="ARBA00001947"/>
    </source>
</evidence>
<sequence length="396" mass="45404">MVDVYSKARDNRIIVTRIIGKIEGSKPGSTMVFFGGIHGNETSGVFALKDVLKTIDPLQSKGVIYGISGNLKALGLSQRYLDEDLNRLWTKDRIKIIKNKSVLNKDETELLELLSILDTILDIEKPPFYFIDLHTTSSKTLPFITINDALINRKFSKQFPVPIVLGIEEYLNGPLLTYINELGYVSLGFESGQHDDLSAITNSIAFIYLALVFSGILKADHVPNFSDHYKQLQEQAANIVDVFEVIYLHKIQPHETFNMINGFRSFQAINKGVPLAINNSRELKAKYNGHIFMPLYQNKGAEGFFIIKRIKPFYLKLSRLLRRIRFDSLLVVLPGVSWLDKEKGILQVNLKIARFFVKSFFHLLGYRNKQITRTHLRLNNRERVAKTSIYKNESWY</sequence>
<evidence type="ECO:0000259" key="5">
    <source>
        <dbReference type="Pfam" id="PF24827"/>
    </source>
</evidence>
<organism evidence="6 7">
    <name type="scientific">Flavivirga amylovorans</name>
    <dbReference type="NCBI Taxonomy" id="870486"/>
    <lineage>
        <taxon>Bacteria</taxon>
        <taxon>Pseudomonadati</taxon>
        <taxon>Bacteroidota</taxon>
        <taxon>Flavobacteriia</taxon>
        <taxon>Flavobacteriales</taxon>
        <taxon>Flavobacteriaceae</taxon>
        <taxon>Flavivirga</taxon>
    </lineage>
</organism>
<evidence type="ECO:0000313" key="6">
    <source>
        <dbReference type="EMBL" id="MDO5986800.1"/>
    </source>
</evidence>
<protein>
    <submittedName>
        <fullName evidence="6">Succinylglutamate desuccinylase/aspartoacylase family protein</fullName>
    </submittedName>
</protein>
<name>A0ABT8WZL9_9FLAO</name>
<evidence type="ECO:0000256" key="3">
    <source>
        <dbReference type="ARBA" id="ARBA00022801"/>
    </source>
</evidence>
<proteinExistence type="predicted"/>